<dbReference type="EMBL" id="CP027754">
    <property type="protein sequence ID" value="AZE56937.1"/>
    <property type="molecule type" value="Genomic_DNA"/>
</dbReference>
<dbReference type="SUPFAM" id="SSF53474">
    <property type="entry name" value="alpha/beta-Hydrolases"/>
    <property type="match status" value="1"/>
</dbReference>
<sequence>MAKKLFPRDFNEIQKALFGRKLFIYGHSLGGALALIHSAELKDLNPLLYTYGMPRTFTAKALERLKSVTHFRHVNDADTITSVPLEAELDNWLYNAFGPLGPSLGYVWSVGELAAGKLIRFGDPYWHHGQIAMFYRADQHVESRGSNYPAYRSKEGLGAPYHTTILTRLPHRTRIYLVPSLSDEFGRFAGEDQKALIRSLNRESLVRYPSAAQVLKFTWGMLGEA</sequence>
<feature type="domain" description="Fungal lipase-type" evidence="1">
    <location>
        <begin position="20"/>
        <end position="86"/>
    </location>
</feature>
<dbReference type="InterPro" id="IPR002921">
    <property type="entry name" value="Fungal_lipase-type"/>
</dbReference>
<evidence type="ECO:0000313" key="2">
    <source>
        <dbReference type="EMBL" id="AZE56937.1"/>
    </source>
</evidence>
<gene>
    <name evidence="2" type="ORF">C4K03_4799</name>
</gene>
<name>A0A3G7UC36_9PSED</name>
<organism evidence="2 3">
    <name type="scientific">Pseudomonas synxantha</name>
    <dbReference type="NCBI Taxonomy" id="47883"/>
    <lineage>
        <taxon>Bacteria</taxon>
        <taxon>Pseudomonadati</taxon>
        <taxon>Pseudomonadota</taxon>
        <taxon>Gammaproteobacteria</taxon>
        <taxon>Pseudomonadales</taxon>
        <taxon>Pseudomonadaceae</taxon>
        <taxon>Pseudomonas</taxon>
    </lineage>
</organism>
<dbReference type="GO" id="GO:0006629">
    <property type="term" value="P:lipid metabolic process"/>
    <property type="evidence" value="ECO:0007669"/>
    <property type="project" value="InterPro"/>
</dbReference>
<dbReference type="RefSeq" id="WP_124379104.1">
    <property type="nucleotide sequence ID" value="NZ_CP027754.1"/>
</dbReference>
<protein>
    <submittedName>
        <fullName evidence="2">Lipase</fullName>
    </submittedName>
</protein>
<reference evidence="2 3" key="1">
    <citation type="submission" date="2018-03" db="EMBL/GenBank/DDBJ databases">
        <title>Diversity of phytobeneficial traits revealed by whole-genome analysis of worldwide-isolated phenazine-producing Pseudomonas spp.</title>
        <authorList>
            <person name="Biessy A."/>
            <person name="Novinscak A."/>
            <person name="Blom J."/>
            <person name="Leger G."/>
            <person name="Thomashow L.S."/>
            <person name="Cazorla F.M."/>
            <person name="Josic D."/>
            <person name="Filion M."/>
        </authorList>
    </citation>
    <scope>NUCLEOTIDE SEQUENCE [LARGE SCALE GENOMIC DNA]</scope>
    <source>
        <strain evidence="2 3">30B</strain>
    </source>
</reference>
<evidence type="ECO:0000259" key="1">
    <source>
        <dbReference type="Pfam" id="PF01764"/>
    </source>
</evidence>
<dbReference type="Proteomes" id="UP000268696">
    <property type="component" value="Chromosome"/>
</dbReference>
<accession>A0A3G7UC36</accession>
<dbReference type="AlphaFoldDB" id="A0A3G7UC36"/>
<evidence type="ECO:0000313" key="3">
    <source>
        <dbReference type="Proteomes" id="UP000268696"/>
    </source>
</evidence>
<dbReference type="Gene3D" id="3.40.50.1820">
    <property type="entry name" value="alpha/beta hydrolase"/>
    <property type="match status" value="1"/>
</dbReference>
<dbReference type="Pfam" id="PF01764">
    <property type="entry name" value="Lipase_3"/>
    <property type="match status" value="1"/>
</dbReference>
<dbReference type="InterPro" id="IPR029058">
    <property type="entry name" value="AB_hydrolase_fold"/>
</dbReference>
<proteinExistence type="predicted"/>